<accession>A0ABN3HWS2</accession>
<dbReference type="EMBL" id="BAAATJ010000003">
    <property type="protein sequence ID" value="GAA2389071.1"/>
    <property type="molecule type" value="Genomic_DNA"/>
</dbReference>
<proteinExistence type="predicted"/>
<sequence length="87" mass="9235">MLSVVAAMSASPASSAQSWERSYQASAAAVRPWSWAIQARNWACSDASRTTRSVRSPRAPECSATTFRLLPEQSGTAGEIESGGSTR</sequence>
<gene>
    <name evidence="2" type="ORF">GCM10010420_10720</name>
</gene>
<comment type="caution">
    <text evidence="2">The sequence shown here is derived from an EMBL/GenBank/DDBJ whole genome shotgun (WGS) entry which is preliminary data.</text>
</comment>
<evidence type="ECO:0000313" key="3">
    <source>
        <dbReference type="Proteomes" id="UP001500058"/>
    </source>
</evidence>
<protein>
    <recommendedName>
        <fullName evidence="4">Secreted protein</fullName>
    </recommendedName>
</protein>
<organism evidence="2 3">
    <name type="scientific">Streptomyces glaucosporus</name>
    <dbReference type="NCBI Taxonomy" id="284044"/>
    <lineage>
        <taxon>Bacteria</taxon>
        <taxon>Bacillati</taxon>
        <taxon>Actinomycetota</taxon>
        <taxon>Actinomycetes</taxon>
        <taxon>Kitasatosporales</taxon>
        <taxon>Streptomycetaceae</taxon>
        <taxon>Streptomyces</taxon>
    </lineage>
</organism>
<evidence type="ECO:0000256" key="1">
    <source>
        <dbReference type="SAM" id="MobiDB-lite"/>
    </source>
</evidence>
<evidence type="ECO:0008006" key="4">
    <source>
        <dbReference type="Google" id="ProtNLM"/>
    </source>
</evidence>
<evidence type="ECO:0000313" key="2">
    <source>
        <dbReference type="EMBL" id="GAA2389071.1"/>
    </source>
</evidence>
<reference evidence="2 3" key="1">
    <citation type="journal article" date="2019" name="Int. J. Syst. Evol. Microbiol.">
        <title>The Global Catalogue of Microorganisms (GCM) 10K type strain sequencing project: providing services to taxonomists for standard genome sequencing and annotation.</title>
        <authorList>
            <consortium name="The Broad Institute Genomics Platform"/>
            <consortium name="The Broad Institute Genome Sequencing Center for Infectious Disease"/>
            <person name="Wu L."/>
            <person name="Ma J."/>
        </authorList>
    </citation>
    <scope>NUCLEOTIDE SEQUENCE [LARGE SCALE GENOMIC DNA]</scope>
    <source>
        <strain evidence="2 3">JCM 6921</strain>
    </source>
</reference>
<name>A0ABN3HWS2_9ACTN</name>
<keyword evidence="3" id="KW-1185">Reference proteome</keyword>
<feature type="region of interest" description="Disordered" evidence="1">
    <location>
        <begin position="46"/>
        <end position="87"/>
    </location>
</feature>
<dbReference type="Proteomes" id="UP001500058">
    <property type="component" value="Unassembled WGS sequence"/>
</dbReference>